<dbReference type="Proteomes" id="UP001071230">
    <property type="component" value="Unassembled WGS sequence"/>
</dbReference>
<dbReference type="InterPro" id="IPR011990">
    <property type="entry name" value="TPR-like_helical_dom_sf"/>
</dbReference>
<dbReference type="Gene3D" id="1.25.40.10">
    <property type="entry name" value="Tetratricopeptide repeat domain"/>
    <property type="match status" value="1"/>
</dbReference>
<keyword evidence="3" id="KW-1185">Reference proteome</keyword>
<reference evidence="1" key="2">
    <citation type="submission" date="2020-01" db="EMBL/GenBank/DDBJ databases">
        <authorList>
            <person name="Hornung B."/>
        </authorList>
    </citation>
    <scope>NUCLEOTIDE SEQUENCE</scope>
    <source>
        <strain evidence="1">PacBioINE</strain>
    </source>
</reference>
<dbReference type="InterPro" id="IPR018708">
    <property type="entry name" value="DUF2225"/>
</dbReference>
<dbReference type="SUPFAM" id="SSF48452">
    <property type="entry name" value="TPR-like"/>
    <property type="match status" value="1"/>
</dbReference>
<protein>
    <submittedName>
        <fullName evidence="2">Tetratricopeptide tpr 2 repeat protein</fullName>
    </submittedName>
    <submittedName>
        <fullName evidence="1">Uncharacterized protein conserved in bacteria (DUF2225)</fullName>
    </submittedName>
</protein>
<dbReference type="Pfam" id="PF09986">
    <property type="entry name" value="DUF2225"/>
    <property type="match status" value="1"/>
</dbReference>
<gene>
    <name evidence="2" type="ORF">DEACI_0533</name>
    <name evidence="1" type="ORF">DEACI_0964</name>
</gene>
<evidence type="ECO:0000313" key="1">
    <source>
        <dbReference type="EMBL" id="CAA7600311.1"/>
    </source>
</evidence>
<name>A0A8S0WWI7_9FIRM</name>
<evidence type="ECO:0000313" key="2">
    <source>
        <dbReference type="EMBL" id="CEJ06087.1"/>
    </source>
</evidence>
<sequence length="233" mass="26984">MSVPTKEPRPAMYAQSVTCPLCDHRFKTMKVRSRRATPQTIDSDFCPHYEAGGLNPNHYHISVCPECGFAFSQDFTDDFPPQAKEEIRKQISAKWERRDFGRIRDLKQVIESYKLAIYSAALKGEKHAIQGEICLRLAWLYREERSEEEVRFLRLALAQLEDSYRHSDFGGTPLSEMKVLYLAGELHRRLGQYPQAIAYFAKIAEHPNRSHERGILNLARQQWRATAEANRAQ</sequence>
<accession>A0A8S0WWI7</accession>
<reference evidence="2" key="1">
    <citation type="submission" date="2014-11" db="EMBL/GenBank/DDBJ databases">
        <authorList>
            <person name="Hornung B.V."/>
        </authorList>
    </citation>
    <scope>NUCLEOTIDE SEQUENCE</scope>
    <source>
        <strain evidence="2">INE</strain>
    </source>
</reference>
<dbReference type="AlphaFoldDB" id="A0A8S0WWI7"/>
<organism evidence="1">
    <name type="scientific">Acididesulfobacillus acetoxydans</name>
    <dbReference type="NCBI Taxonomy" id="1561005"/>
    <lineage>
        <taxon>Bacteria</taxon>
        <taxon>Bacillati</taxon>
        <taxon>Bacillota</taxon>
        <taxon>Clostridia</taxon>
        <taxon>Eubacteriales</taxon>
        <taxon>Peptococcaceae</taxon>
        <taxon>Acididesulfobacillus</taxon>
    </lineage>
</organism>
<dbReference type="EMBL" id="LR746496">
    <property type="protein sequence ID" value="CAA7600311.1"/>
    <property type="molecule type" value="Genomic_DNA"/>
</dbReference>
<dbReference type="Proteomes" id="UP000836597">
    <property type="component" value="Chromosome"/>
</dbReference>
<evidence type="ECO:0000313" key="3">
    <source>
        <dbReference type="Proteomes" id="UP001071230"/>
    </source>
</evidence>
<dbReference type="KEGG" id="aacx:DEACI_0964"/>
<proteinExistence type="predicted"/>
<dbReference type="EMBL" id="CDGJ01000015">
    <property type="protein sequence ID" value="CEJ06087.1"/>
    <property type="molecule type" value="Genomic_DNA"/>
</dbReference>